<evidence type="ECO:0000256" key="2">
    <source>
        <dbReference type="ARBA" id="ARBA00022982"/>
    </source>
</evidence>
<dbReference type="EMBL" id="VWZZ01004246">
    <property type="protein sequence ID" value="NXI96090.1"/>
    <property type="molecule type" value="Genomic_DNA"/>
</dbReference>
<dbReference type="SUPFAM" id="SSF52833">
    <property type="entry name" value="Thioredoxin-like"/>
    <property type="match status" value="1"/>
</dbReference>
<comment type="caution">
    <text evidence="4">The sequence shown here is derived from an EMBL/GenBank/DDBJ whole genome shotgun (WGS) entry which is preliminary data.</text>
</comment>
<organism evidence="4 5">
    <name type="scientific">Psophia crepitans</name>
    <name type="common">common trumpeter</name>
    <dbReference type="NCBI Taxonomy" id="54359"/>
    <lineage>
        <taxon>Eukaryota</taxon>
        <taxon>Metazoa</taxon>
        <taxon>Chordata</taxon>
        <taxon>Craniata</taxon>
        <taxon>Vertebrata</taxon>
        <taxon>Euteleostomi</taxon>
        <taxon>Archelosauria</taxon>
        <taxon>Archosauria</taxon>
        <taxon>Dinosauria</taxon>
        <taxon>Saurischia</taxon>
        <taxon>Theropoda</taxon>
        <taxon>Coelurosauria</taxon>
        <taxon>Aves</taxon>
        <taxon>Neognathae</taxon>
        <taxon>Neoaves</taxon>
        <taxon>Gruiformes</taxon>
        <taxon>Psophiidae</taxon>
        <taxon>Psophia</taxon>
    </lineage>
</organism>
<dbReference type="PANTHER" id="PTHR46185:SF1">
    <property type="entry name" value="GLUTAREDOXIN-1"/>
    <property type="match status" value="1"/>
</dbReference>
<accession>A0A7K9XGK2</accession>
<evidence type="ECO:0000256" key="1">
    <source>
        <dbReference type="ARBA" id="ARBA00022448"/>
    </source>
</evidence>
<keyword evidence="1" id="KW-0813">Transport</keyword>
<dbReference type="InterPro" id="IPR014025">
    <property type="entry name" value="Glutaredoxin_subgr"/>
</dbReference>
<keyword evidence="2" id="KW-0249">Electron transport</keyword>
<dbReference type="Pfam" id="PF00462">
    <property type="entry name" value="Glutaredoxin"/>
    <property type="match status" value="1"/>
</dbReference>
<dbReference type="GO" id="GO:0015038">
    <property type="term" value="F:glutathione disulfide oxidoreductase activity"/>
    <property type="evidence" value="ECO:0007669"/>
    <property type="project" value="TreeGrafter"/>
</dbReference>
<dbReference type="Proteomes" id="UP000587472">
    <property type="component" value="Unassembled WGS sequence"/>
</dbReference>
<dbReference type="AlphaFoldDB" id="A0A7K9XGK2"/>
<feature type="domain" description="Glutaredoxin" evidence="3">
    <location>
        <begin position="15"/>
        <end position="76"/>
    </location>
</feature>
<gene>
    <name evidence="4" type="primary">Glrx</name>
    <name evidence="4" type="ORF">PSOCRE_R14523</name>
</gene>
<dbReference type="InterPro" id="IPR002109">
    <property type="entry name" value="Glutaredoxin"/>
</dbReference>
<feature type="non-terminal residue" evidence="4">
    <location>
        <position position="1"/>
    </location>
</feature>
<dbReference type="Gene3D" id="3.40.30.10">
    <property type="entry name" value="Glutaredoxin"/>
    <property type="match status" value="1"/>
</dbReference>
<dbReference type="PANTHER" id="PTHR46185">
    <property type="entry name" value="GLUTAREDOXIN-1"/>
    <property type="match status" value="1"/>
</dbReference>
<name>A0A7K9XGK2_9GRUI</name>
<feature type="non-terminal residue" evidence="4">
    <location>
        <position position="100"/>
    </location>
</feature>
<dbReference type="InterPro" id="IPR036249">
    <property type="entry name" value="Thioredoxin-like_sf"/>
</dbReference>
<dbReference type="InterPro" id="IPR047185">
    <property type="entry name" value="GLRX1"/>
</dbReference>
<keyword evidence="5" id="KW-1185">Reference proteome</keyword>
<protein>
    <submittedName>
        <fullName evidence="4">GLRX1 protein</fullName>
    </submittedName>
</protein>
<reference evidence="4 5" key="1">
    <citation type="submission" date="2019-09" db="EMBL/GenBank/DDBJ databases">
        <title>Bird 10,000 Genomes (B10K) Project - Family phase.</title>
        <authorList>
            <person name="Zhang G."/>
        </authorList>
    </citation>
    <scope>NUCLEOTIDE SEQUENCE [LARGE SCALE GENOMIC DNA]</scope>
    <source>
        <strain evidence="4">B10K-DU-001-60</strain>
        <tissue evidence="4">Muscle</tissue>
    </source>
</reference>
<sequence length="100" mass="11150">MADAFIRNRIRDDGVTLFVKTGCSYSRNALELLKGFSFVPGALQVVDITVREDVQNYLRQKTGQTNTPHIFFGKHCIGGFSDLQTLACDLPRMLEQIGAL</sequence>
<evidence type="ECO:0000313" key="5">
    <source>
        <dbReference type="Proteomes" id="UP000587472"/>
    </source>
</evidence>
<proteinExistence type="predicted"/>
<dbReference type="PRINTS" id="PR00160">
    <property type="entry name" value="GLUTAREDOXIN"/>
</dbReference>
<dbReference type="GO" id="GO:0005739">
    <property type="term" value="C:mitochondrion"/>
    <property type="evidence" value="ECO:0007669"/>
    <property type="project" value="TreeGrafter"/>
</dbReference>
<dbReference type="PROSITE" id="PS51354">
    <property type="entry name" value="GLUTAREDOXIN_2"/>
    <property type="match status" value="1"/>
</dbReference>
<evidence type="ECO:0000313" key="4">
    <source>
        <dbReference type="EMBL" id="NXI96090.1"/>
    </source>
</evidence>
<evidence type="ECO:0000259" key="3">
    <source>
        <dbReference type="Pfam" id="PF00462"/>
    </source>
</evidence>